<dbReference type="RefSeq" id="WP_190928672.1">
    <property type="nucleotide sequence ID" value="NZ_JACXJA010000017.1"/>
</dbReference>
<dbReference type="Gene3D" id="3.40.80.10">
    <property type="entry name" value="Peptidoglycan recognition protein-like"/>
    <property type="match status" value="1"/>
</dbReference>
<feature type="domain" description="N-acetylmuramoyl-L-alanine amidase" evidence="5">
    <location>
        <begin position="2"/>
        <end position="68"/>
    </location>
</feature>
<keyword evidence="7" id="KW-1185">Reference proteome</keyword>
<dbReference type="Pfam" id="PF01510">
    <property type="entry name" value="Amidase_2"/>
    <property type="match status" value="1"/>
</dbReference>
<evidence type="ECO:0000256" key="3">
    <source>
        <dbReference type="ARBA" id="ARBA00022801"/>
    </source>
</evidence>
<dbReference type="AlphaFoldDB" id="A0A927GZY4"/>
<keyword evidence="3" id="KW-0378">Hydrolase</keyword>
<evidence type="ECO:0000256" key="4">
    <source>
        <dbReference type="ARBA" id="ARBA00023316"/>
    </source>
</evidence>
<organism evidence="6 7">
    <name type="scientific">Paenibacillus oceani</name>
    <dbReference type="NCBI Taxonomy" id="2772510"/>
    <lineage>
        <taxon>Bacteria</taxon>
        <taxon>Bacillati</taxon>
        <taxon>Bacillota</taxon>
        <taxon>Bacilli</taxon>
        <taxon>Bacillales</taxon>
        <taxon>Paenibacillaceae</taxon>
        <taxon>Paenibacillus</taxon>
    </lineage>
</organism>
<dbReference type="PANTHER" id="PTHR30417:SF1">
    <property type="entry name" value="N-ACETYLMURAMOYL-L-ALANINE AMIDASE AMID"/>
    <property type="match status" value="1"/>
</dbReference>
<name>A0A927GZY4_9BACL</name>
<dbReference type="SUPFAM" id="SSF55846">
    <property type="entry name" value="N-acetylmuramoyl-L-alanine amidase-like"/>
    <property type="match status" value="1"/>
</dbReference>
<evidence type="ECO:0000256" key="2">
    <source>
        <dbReference type="ARBA" id="ARBA00011901"/>
    </source>
</evidence>
<comment type="catalytic activity">
    <reaction evidence="1">
        <text>Hydrolyzes the link between N-acetylmuramoyl residues and L-amino acid residues in certain cell-wall glycopeptides.</text>
        <dbReference type="EC" id="3.5.1.28"/>
    </reaction>
</comment>
<dbReference type="EMBL" id="JACXJA010000017">
    <property type="protein sequence ID" value="MBD2863135.1"/>
    <property type="molecule type" value="Genomic_DNA"/>
</dbReference>
<keyword evidence="4" id="KW-0961">Cell wall biogenesis/degradation</keyword>
<dbReference type="InterPro" id="IPR051206">
    <property type="entry name" value="NAMLAA_amidase_2"/>
</dbReference>
<dbReference type="InterPro" id="IPR002502">
    <property type="entry name" value="Amidase_domain"/>
</dbReference>
<dbReference type="GO" id="GO:0009253">
    <property type="term" value="P:peptidoglycan catabolic process"/>
    <property type="evidence" value="ECO:0007669"/>
    <property type="project" value="InterPro"/>
</dbReference>
<dbReference type="GO" id="GO:0009254">
    <property type="term" value="P:peptidoglycan turnover"/>
    <property type="evidence" value="ECO:0007669"/>
    <property type="project" value="TreeGrafter"/>
</dbReference>
<gene>
    <name evidence="6" type="ORF">IDH45_14170</name>
</gene>
<proteinExistence type="predicted"/>
<dbReference type="GO" id="GO:0008745">
    <property type="term" value="F:N-acetylmuramoyl-L-alanine amidase activity"/>
    <property type="evidence" value="ECO:0007669"/>
    <property type="project" value="UniProtKB-EC"/>
</dbReference>
<evidence type="ECO:0000313" key="6">
    <source>
        <dbReference type="EMBL" id="MBD2863135.1"/>
    </source>
</evidence>
<protein>
    <recommendedName>
        <fullName evidence="2">N-acetylmuramoyl-L-alanine amidase</fullName>
        <ecNumber evidence="2">3.5.1.28</ecNumber>
    </recommendedName>
</protein>
<dbReference type="EC" id="3.5.1.28" evidence="2"/>
<evidence type="ECO:0000259" key="5">
    <source>
        <dbReference type="Pfam" id="PF01510"/>
    </source>
</evidence>
<evidence type="ECO:0000313" key="7">
    <source>
        <dbReference type="Proteomes" id="UP000639396"/>
    </source>
</evidence>
<dbReference type="Proteomes" id="UP000639396">
    <property type="component" value="Unassembled WGS sequence"/>
</dbReference>
<dbReference type="PANTHER" id="PTHR30417">
    <property type="entry name" value="N-ACETYLMURAMOYL-L-ALANINE AMIDASE AMID"/>
    <property type="match status" value="1"/>
</dbReference>
<accession>A0A927GZY4</accession>
<evidence type="ECO:0000256" key="1">
    <source>
        <dbReference type="ARBA" id="ARBA00001561"/>
    </source>
</evidence>
<dbReference type="InterPro" id="IPR036505">
    <property type="entry name" value="Amidase/PGRP_sf"/>
</dbReference>
<dbReference type="GO" id="GO:0071555">
    <property type="term" value="P:cell wall organization"/>
    <property type="evidence" value="ECO:0007669"/>
    <property type="project" value="UniProtKB-KW"/>
</dbReference>
<reference evidence="6" key="1">
    <citation type="submission" date="2020-09" db="EMBL/GenBank/DDBJ databases">
        <title>A novel bacterium of genus Paenibacillus, isolated from South China Sea.</title>
        <authorList>
            <person name="Huang H."/>
            <person name="Mo K."/>
            <person name="Hu Y."/>
        </authorList>
    </citation>
    <scope>NUCLEOTIDE SEQUENCE</scope>
    <source>
        <strain evidence="6">IB182363</strain>
    </source>
</reference>
<comment type="caution">
    <text evidence="6">The sequence shown here is derived from an EMBL/GenBank/DDBJ whole genome shotgun (WGS) entry which is preliminary data.</text>
</comment>
<sequence length="149" mass="17632">MNPNKYSISIEHEGTDGNLTEEQYQATLWLHRYIRDYVKDKWGYEIGLTTYDVIGHFQVSPYKPLCPGKYFPWERLYNDLQKGDETMLNPDVANNIIDSYLSPQWFHCDEEMDKAEAEGRLESAEAWKNQRDWQKYLADELRRASGIVE</sequence>
<dbReference type="CDD" id="cd06583">
    <property type="entry name" value="PGRP"/>
    <property type="match status" value="1"/>
</dbReference>